<dbReference type="AlphaFoldDB" id="A0AAE2ZHG7"/>
<evidence type="ECO:0000256" key="1">
    <source>
        <dbReference type="ARBA" id="ARBA00008000"/>
    </source>
</evidence>
<dbReference type="PROSITE" id="PS51387">
    <property type="entry name" value="FAD_PCMH"/>
    <property type="match status" value="1"/>
</dbReference>
<organism evidence="5 6">
    <name type="scientific">Flavimaribacter sediminis</name>
    <dbReference type="NCBI Taxonomy" id="2865987"/>
    <lineage>
        <taxon>Bacteria</taxon>
        <taxon>Pseudomonadati</taxon>
        <taxon>Pseudomonadota</taxon>
        <taxon>Alphaproteobacteria</taxon>
        <taxon>Hyphomicrobiales</taxon>
        <taxon>Rhizobiaceae</taxon>
        <taxon>Flavimaribacter</taxon>
    </lineage>
</organism>
<dbReference type="Pfam" id="PF01565">
    <property type="entry name" value="FAD_binding_4"/>
    <property type="match status" value="1"/>
</dbReference>
<dbReference type="PANTHER" id="PTHR11748">
    <property type="entry name" value="D-LACTATE DEHYDROGENASE"/>
    <property type="match status" value="1"/>
</dbReference>
<accession>A0AAE2ZHG7</accession>
<comment type="caution">
    <text evidence="5">The sequence shown here is derived from an EMBL/GenBank/DDBJ whole genome shotgun (WGS) entry which is preliminary data.</text>
</comment>
<dbReference type="EMBL" id="JAICBX010000001">
    <property type="protein sequence ID" value="MBW8636618.1"/>
    <property type="molecule type" value="Genomic_DNA"/>
</dbReference>
<comment type="similarity">
    <text evidence="1">Belongs to the FAD-binding oxidoreductase/transferase type 4 family.</text>
</comment>
<dbReference type="InterPro" id="IPR036318">
    <property type="entry name" value="FAD-bd_PCMH-like_sf"/>
</dbReference>
<evidence type="ECO:0000256" key="2">
    <source>
        <dbReference type="ARBA" id="ARBA00022630"/>
    </source>
</evidence>
<dbReference type="Proteomes" id="UP001196509">
    <property type="component" value="Unassembled WGS sequence"/>
</dbReference>
<evidence type="ECO:0000259" key="4">
    <source>
        <dbReference type="PROSITE" id="PS51387"/>
    </source>
</evidence>
<feature type="domain" description="FAD-binding PCMH-type" evidence="4">
    <location>
        <begin position="35"/>
        <end position="220"/>
    </location>
</feature>
<keyword evidence="2" id="KW-0285">Flavoprotein</keyword>
<dbReference type="InterPro" id="IPR006094">
    <property type="entry name" value="Oxid_FAD_bind_N"/>
</dbReference>
<protein>
    <submittedName>
        <fullName evidence="5">FAD-binding oxidoreductase</fullName>
    </submittedName>
</protein>
<dbReference type="InterPro" id="IPR016166">
    <property type="entry name" value="FAD-bd_PCMH"/>
</dbReference>
<dbReference type="SUPFAM" id="SSF56176">
    <property type="entry name" value="FAD-binding/transporter-associated domain-like"/>
    <property type="match status" value="1"/>
</dbReference>
<evidence type="ECO:0000313" key="5">
    <source>
        <dbReference type="EMBL" id="MBW8636618.1"/>
    </source>
</evidence>
<dbReference type="Gene3D" id="3.30.465.10">
    <property type="match status" value="1"/>
</dbReference>
<name>A0AAE2ZHG7_9HYPH</name>
<dbReference type="InterPro" id="IPR016164">
    <property type="entry name" value="FAD-linked_Oxase-like_C"/>
</dbReference>
<dbReference type="RefSeq" id="WP_220227283.1">
    <property type="nucleotide sequence ID" value="NZ_JAICBX010000001.1"/>
</dbReference>
<dbReference type="GO" id="GO:0008720">
    <property type="term" value="F:D-lactate dehydrogenase (NAD+) activity"/>
    <property type="evidence" value="ECO:0007669"/>
    <property type="project" value="TreeGrafter"/>
</dbReference>
<keyword evidence="3" id="KW-0274">FAD</keyword>
<dbReference type="SUPFAM" id="SSF55103">
    <property type="entry name" value="FAD-linked oxidases, C-terminal domain"/>
    <property type="match status" value="1"/>
</dbReference>
<dbReference type="GO" id="GO:0004458">
    <property type="term" value="F:D-lactate dehydrogenase (cytochrome) activity"/>
    <property type="evidence" value="ECO:0007669"/>
    <property type="project" value="TreeGrafter"/>
</dbReference>
<dbReference type="InterPro" id="IPR016169">
    <property type="entry name" value="FAD-bd_PCMH_sub2"/>
</dbReference>
<evidence type="ECO:0000313" key="6">
    <source>
        <dbReference type="Proteomes" id="UP001196509"/>
    </source>
</evidence>
<keyword evidence="6" id="KW-1185">Reference proteome</keyword>
<dbReference type="GO" id="GO:1903457">
    <property type="term" value="P:lactate catabolic process"/>
    <property type="evidence" value="ECO:0007669"/>
    <property type="project" value="TreeGrafter"/>
</dbReference>
<proteinExistence type="inferred from homology"/>
<dbReference type="GO" id="GO:0071949">
    <property type="term" value="F:FAD binding"/>
    <property type="evidence" value="ECO:0007669"/>
    <property type="project" value="InterPro"/>
</dbReference>
<gene>
    <name evidence="5" type="ORF">K1W69_05395</name>
</gene>
<reference evidence="5" key="1">
    <citation type="submission" date="2021-08" db="EMBL/GenBank/DDBJ databases">
        <title>Hoeflea bacterium WL0058 sp. nov., isolated from the sediment.</title>
        <authorList>
            <person name="Wang L."/>
            <person name="Zhang D."/>
        </authorList>
    </citation>
    <scope>NUCLEOTIDE SEQUENCE</scope>
    <source>
        <strain evidence="5">WL0058</strain>
    </source>
</reference>
<dbReference type="PANTHER" id="PTHR11748:SF111">
    <property type="entry name" value="D-LACTATE DEHYDROGENASE, MITOCHONDRIAL-RELATED"/>
    <property type="match status" value="1"/>
</dbReference>
<sequence>MTSLIDSLGGIIGAERVLDDPGARRMFSEDISGEAAAPVQAIVQPASAEDVGEIVALARKRGIAILPRGGGMSYSCGYLHDAEALAFDLRDLSRVIEINEEARCVTVEAGCTWAKLYDALDERDLRTPFFGPLSGMAATIGGSLSQNGSFFGSGSYGYAAESVIGLEIADGTGALHRIGSWGARRLPALPRFGPDMVGAFLGDCGAFGVKTKALLRLIKKPPTPAFLSFSFDTSQQIVAAMMTLRDIPHLAEVWAFDKAAHRNLARSGFSVLESVGIASDIAGKSGSVLSAARNLVNAAGMRSARLDKLTWSLHIVVEPPLKSLLGEIADAASKTCAAAGGSPIPDTIPRVTRARPFRKIKALVGQDGERWLPCHGIFSGDAYPAALQSVEDILKNREADLEDHSIRAPILLASVGDEFIIEPQLMWPDSLSGFQRSHATDDQVKAHDRNEPRPQTRALALEIRREFMDLFAQRGGASMQIGRSYRYREDLLPGMDGMLTALKTALDPDGILNPGVLGLAPQSA</sequence>
<evidence type="ECO:0000256" key="3">
    <source>
        <dbReference type="ARBA" id="ARBA00022827"/>
    </source>
</evidence>